<feature type="compositionally biased region" description="Acidic residues" evidence="3">
    <location>
        <begin position="608"/>
        <end position="623"/>
    </location>
</feature>
<feature type="region of interest" description="Disordered" evidence="3">
    <location>
        <begin position="599"/>
        <end position="633"/>
    </location>
</feature>
<organism evidence="4 5">
    <name type="scientific">Candida oxycetoniae</name>
    <dbReference type="NCBI Taxonomy" id="497107"/>
    <lineage>
        <taxon>Eukaryota</taxon>
        <taxon>Fungi</taxon>
        <taxon>Dikarya</taxon>
        <taxon>Ascomycota</taxon>
        <taxon>Saccharomycotina</taxon>
        <taxon>Pichiomycetes</taxon>
        <taxon>Debaryomycetaceae</taxon>
        <taxon>Candida/Lodderomyces clade</taxon>
        <taxon>Candida</taxon>
    </lineage>
</organism>
<dbReference type="Gene3D" id="3.30.70.60">
    <property type="match status" value="1"/>
</dbReference>
<feature type="region of interest" description="Disordered" evidence="3">
    <location>
        <begin position="296"/>
        <end position="333"/>
    </location>
</feature>
<comment type="similarity">
    <text evidence="1">Belongs to the bacterial ribosomal protein bS6 family.</text>
</comment>
<proteinExistence type="inferred from homology"/>
<dbReference type="InterPro" id="IPR035980">
    <property type="entry name" value="Ribosomal_bS6_sf"/>
</dbReference>
<dbReference type="GO" id="GO:0070181">
    <property type="term" value="F:small ribosomal subunit rRNA binding"/>
    <property type="evidence" value="ECO:0007669"/>
    <property type="project" value="TreeGrafter"/>
</dbReference>
<evidence type="ECO:0000256" key="2">
    <source>
        <dbReference type="SAM" id="Coils"/>
    </source>
</evidence>
<dbReference type="Pfam" id="PF01250">
    <property type="entry name" value="Ribosomal_S6"/>
    <property type="match status" value="1"/>
</dbReference>
<dbReference type="InterPro" id="IPR014717">
    <property type="entry name" value="Transl_elong_EF1B/ribsomal_bS6"/>
</dbReference>
<accession>A0AAI9SXF4</accession>
<gene>
    <name evidence="4" type="ORF">KGF56_002299</name>
</gene>
<dbReference type="InterPro" id="IPR000529">
    <property type="entry name" value="Ribosomal_bS6"/>
</dbReference>
<dbReference type="GO" id="GO:0003735">
    <property type="term" value="F:structural constituent of ribosome"/>
    <property type="evidence" value="ECO:0007669"/>
    <property type="project" value="InterPro"/>
</dbReference>
<dbReference type="RefSeq" id="XP_049180628.1">
    <property type="nucleotide sequence ID" value="XM_049323513.1"/>
</dbReference>
<evidence type="ECO:0008006" key="6">
    <source>
        <dbReference type="Google" id="ProtNLM"/>
    </source>
</evidence>
<dbReference type="Proteomes" id="UP001202479">
    <property type="component" value="Unassembled WGS sequence"/>
</dbReference>
<dbReference type="PANTHER" id="PTHR21011">
    <property type="entry name" value="MITOCHONDRIAL 28S RIBOSOMAL PROTEIN S6"/>
    <property type="match status" value="1"/>
</dbReference>
<protein>
    <recommendedName>
        <fullName evidence="6">Ribosomal protein S6</fullName>
    </recommendedName>
</protein>
<reference evidence="4" key="1">
    <citation type="journal article" date="2022" name="DNA Res.">
        <title>Genome analysis of five recently described species of the CUG-Ser clade uncovers Candida theae as a new hybrid lineage with pathogenic potential in the Candida parapsilosis species complex.</title>
        <authorList>
            <person name="Mixao V."/>
            <person name="Del Olmo V."/>
            <person name="Hegedusova E."/>
            <person name="Saus E."/>
            <person name="Pryszcz L."/>
            <person name="Cillingova A."/>
            <person name="Nosek J."/>
            <person name="Gabaldon T."/>
        </authorList>
    </citation>
    <scope>NUCLEOTIDE SEQUENCE</scope>
    <source>
        <strain evidence="4">CBS 10844</strain>
    </source>
</reference>
<dbReference type="PANTHER" id="PTHR21011:SF1">
    <property type="entry name" value="SMALL RIBOSOMAL SUBUNIT PROTEIN BS6M"/>
    <property type="match status" value="1"/>
</dbReference>
<dbReference type="CDD" id="cd15465">
    <property type="entry name" value="bS6_mito"/>
    <property type="match status" value="1"/>
</dbReference>
<feature type="coiled-coil region" evidence="2">
    <location>
        <begin position="159"/>
        <end position="232"/>
    </location>
</feature>
<evidence type="ECO:0000313" key="4">
    <source>
        <dbReference type="EMBL" id="KAI3404883.2"/>
    </source>
</evidence>
<name>A0AAI9SXF4_9ASCO</name>
<dbReference type="GO" id="GO:0006412">
    <property type="term" value="P:translation"/>
    <property type="evidence" value="ECO:0007669"/>
    <property type="project" value="InterPro"/>
</dbReference>
<dbReference type="NCBIfam" id="TIGR00166">
    <property type="entry name" value="S6"/>
    <property type="match status" value="1"/>
</dbReference>
<keyword evidence="5" id="KW-1185">Reference proteome</keyword>
<evidence type="ECO:0000256" key="3">
    <source>
        <dbReference type="SAM" id="MobiDB-lite"/>
    </source>
</evidence>
<dbReference type="AlphaFoldDB" id="A0AAI9SXF4"/>
<dbReference type="EMBL" id="JAHUZD010000073">
    <property type="protein sequence ID" value="KAI3404883.2"/>
    <property type="molecule type" value="Genomic_DNA"/>
</dbReference>
<sequence>MYYELFAIARITDPLHVTKEATKIASTVGKLILNNRGVVRDITSLGAKPLPKIISREQERHFQGLHFIMGFDSSSKVQAQLLRTLRKDPRILRAKTPWVERSAHIQGAHIQGMDVDVKSQSKARTKSLLNNGNDHFRPLTESQDYQHLERRFADSVLDFERMGTDNQTLTQELHQLQTELDNAKGRCRIYEKTVEELESEKGQLCTFYTQLVDSLQQKVSDLEMELRHQDNSTLLDKVIRDYKILENQFEVEKNSKLVLMDQVEFLAHKNDNLLKQIHMGSCTMEDSATDNTSIRVNTDFQFPPSPDPDSKSLKRQSLPAELKPKPKPKPFDTSEFVLSPFKLTSANTFNDGAGSTDGDGDDDANTSIVKRYSSSKPTHIRYNSHDILPVQVEFEEQRVSSMPEYVKPSPPPIPFDVIQESMDDYRNGTLFALNGYDTSHGISYDEIESSSKRSSYIQHDSRTRQEITKLKFELQSLKLHNEKLLSYIGFELQKQKKNIKKLAKKQSLNSMSYEYSDAKLIKDSRDLLINKKRVLRSVSINAAYDDLITTPGIATLGLKTPQSAPHYEETNFVNDKIVKKFASQVFSRADLSSLDEVDSDIDTTWQSNEEEDDDDDDEEEEEEKERLIDEYASSSEEESGMLTHIRHLVMGKDTKYKNKEDLVDDSLKFKFLTIALGIMIVGFKLTPQSQVRA</sequence>
<comment type="caution">
    <text evidence="4">The sequence shown here is derived from an EMBL/GenBank/DDBJ whole genome shotgun (WGS) entry which is preliminary data.</text>
</comment>
<keyword evidence="2" id="KW-0175">Coiled coil</keyword>
<dbReference type="SUPFAM" id="SSF54995">
    <property type="entry name" value="Ribosomal protein S6"/>
    <property type="match status" value="1"/>
</dbReference>
<evidence type="ECO:0000256" key="1">
    <source>
        <dbReference type="ARBA" id="ARBA00009512"/>
    </source>
</evidence>
<dbReference type="GO" id="GO:0005763">
    <property type="term" value="C:mitochondrial small ribosomal subunit"/>
    <property type="evidence" value="ECO:0007669"/>
    <property type="project" value="TreeGrafter"/>
</dbReference>
<evidence type="ECO:0000313" key="5">
    <source>
        <dbReference type="Proteomes" id="UP001202479"/>
    </source>
</evidence>
<dbReference type="GeneID" id="73379916"/>